<dbReference type="EMBL" id="BNDW01000102">
    <property type="protein sequence ID" value="GHI26486.1"/>
    <property type="molecule type" value="Genomic_DNA"/>
</dbReference>
<name>A0ABQ3PN83_9ACTN</name>
<evidence type="ECO:0000256" key="1">
    <source>
        <dbReference type="SAM" id="MobiDB-lite"/>
    </source>
</evidence>
<dbReference type="InterPro" id="IPR006311">
    <property type="entry name" value="TAT_signal"/>
</dbReference>
<keyword evidence="3" id="KW-1185">Reference proteome</keyword>
<dbReference type="RefSeq" id="WP_226652744.1">
    <property type="nucleotide sequence ID" value="NZ_BNDW01000102.1"/>
</dbReference>
<feature type="region of interest" description="Disordered" evidence="1">
    <location>
        <begin position="1"/>
        <end position="35"/>
    </location>
</feature>
<dbReference type="Proteomes" id="UP001052739">
    <property type="component" value="Unassembled WGS sequence"/>
</dbReference>
<sequence length="566" mass="57910">MNVSSPKPSSTPAGASTPAADDAHTSSALRARPSTRRSVLRGLAVTTAAGAAAAVLPAGPARAAAGPAGPGTGTASGTHTLTLVHLGRDGAPTVAYRTLLTALSGPDAGGGREVRGTPGAVTLEVPAGRYVLDCLISTRPVGEENWGNDWLVRPRLDVDGDLTVVLDARVARPVDIRPPVTDAGFEQIGAFAEVTYEGVTGFVNAMAMSPDLRVAHLGPDTERGAVRTWVDAYWSRPGGVCALGYLFRGERALNGLVRHPAPGDLATLVVRAGVPASGEGPALVSLSPSPGPSPSLSLPIPQGGTGTFLFTPERGTWDLVYGAPTEPEGPSRPYFLLGRSFTPGSTTVHTFDTPVFGPELDASPDAPPVALRTGDTLDLSVPLLADGDGHVPSSPLFTASTVTLYRNGAPYAFRRGEKPGHASFTLPPGRAAYRLTASATRPRGSVTASWTFTSAASATPAELPLSAVRFDPEPALDGTVPPHTATRVAVTVRGAALAAGVRSLDVSVSTDRGTTWSPAPVTGGRVAVTTPAPGGTVSFRARLTDADGNTVTQTHLDACVTRAAAR</sequence>
<organism evidence="2 3">
    <name type="scientific">Streptomyces hydrogenans</name>
    <dbReference type="NCBI Taxonomy" id="1873719"/>
    <lineage>
        <taxon>Bacteria</taxon>
        <taxon>Bacillati</taxon>
        <taxon>Actinomycetota</taxon>
        <taxon>Actinomycetes</taxon>
        <taxon>Kitasatosporales</taxon>
        <taxon>Streptomycetaceae</taxon>
        <taxon>Streptomyces</taxon>
    </lineage>
</organism>
<dbReference type="PROSITE" id="PS51318">
    <property type="entry name" value="TAT"/>
    <property type="match status" value="1"/>
</dbReference>
<reference evidence="2" key="1">
    <citation type="submission" date="2024-05" db="EMBL/GenBank/DDBJ databases">
        <title>Whole genome shotgun sequence of Streptomyces hydrogenans NBRC 13475.</title>
        <authorList>
            <person name="Komaki H."/>
            <person name="Tamura T."/>
        </authorList>
    </citation>
    <scope>NUCLEOTIDE SEQUENCE</scope>
    <source>
        <strain evidence="2">NBRC 13475</strain>
    </source>
</reference>
<feature type="compositionally biased region" description="Low complexity" evidence="1">
    <location>
        <begin position="1"/>
        <end position="20"/>
    </location>
</feature>
<dbReference type="Gene3D" id="2.60.40.650">
    <property type="match status" value="1"/>
</dbReference>
<evidence type="ECO:0008006" key="4">
    <source>
        <dbReference type="Google" id="ProtNLM"/>
    </source>
</evidence>
<comment type="caution">
    <text evidence="2">The sequence shown here is derived from an EMBL/GenBank/DDBJ whole genome shotgun (WGS) entry which is preliminary data.</text>
</comment>
<accession>A0ABQ3PN83</accession>
<gene>
    <name evidence="2" type="ORF">Shyd_78570</name>
</gene>
<proteinExistence type="predicted"/>
<protein>
    <recommendedName>
        <fullName evidence="4">Serine protease</fullName>
    </recommendedName>
</protein>
<evidence type="ECO:0000313" key="2">
    <source>
        <dbReference type="EMBL" id="GHI26486.1"/>
    </source>
</evidence>
<evidence type="ECO:0000313" key="3">
    <source>
        <dbReference type="Proteomes" id="UP001052739"/>
    </source>
</evidence>